<feature type="transmembrane region" description="Helical" evidence="5">
    <location>
        <begin position="377"/>
        <end position="397"/>
    </location>
</feature>
<name>C0GCM9_DETAL</name>
<feature type="transmembrane region" description="Helical" evidence="5">
    <location>
        <begin position="259"/>
        <end position="285"/>
    </location>
</feature>
<evidence type="ECO:0000256" key="3">
    <source>
        <dbReference type="ARBA" id="ARBA00022989"/>
    </source>
</evidence>
<feature type="transmembrane region" description="Helical" evidence="5">
    <location>
        <begin position="349"/>
        <end position="371"/>
    </location>
</feature>
<organism evidence="6 7">
    <name type="scientific">Dethiobacter alkaliphilus AHT 1</name>
    <dbReference type="NCBI Taxonomy" id="555088"/>
    <lineage>
        <taxon>Bacteria</taxon>
        <taxon>Bacillati</taxon>
        <taxon>Bacillota</taxon>
        <taxon>Dethiobacteria</taxon>
        <taxon>Dethiobacterales</taxon>
        <taxon>Dethiobacteraceae</taxon>
        <taxon>Dethiobacter</taxon>
    </lineage>
</organism>
<accession>C0GCM9</accession>
<evidence type="ECO:0000313" key="6">
    <source>
        <dbReference type="EMBL" id="EEG78964.1"/>
    </source>
</evidence>
<feature type="transmembrane region" description="Helical" evidence="5">
    <location>
        <begin position="108"/>
        <end position="128"/>
    </location>
</feature>
<comment type="subcellular location">
    <subcellularLocation>
        <location evidence="1">Membrane</location>
        <topology evidence="1">Multi-pass membrane protein</topology>
    </subcellularLocation>
</comment>
<feature type="transmembrane region" description="Helical" evidence="5">
    <location>
        <begin position="409"/>
        <end position="436"/>
    </location>
</feature>
<evidence type="ECO:0000313" key="7">
    <source>
        <dbReference type="Proteomes" id="UP000006443"/>
    </source>
</evidence>
<dbReference type="AlphaFoldDB" id="C0GCM9"/>
<feature type="transmembrane region" description="Helical" evidence="5">
    <location>
        <begin position="65"/>
        <end position="88"/>
    </location>
</feature>
<dbReference type="GO" id="GO:0016020">
    <property type="term" value="C:membrane"/>
    <property type="evidence" value="ECO:0007669"/>
    <property type="project" value="UniProtKB-SubCell"/>
</dbReference>
<feature type="transmembrane region" description="Helical" evidence="5">
    <location>
        <begin position="34"/>
        <end position="53"/>
    </location>
</feature>
<keyword evidence="2 5" id="KW-0812">Transmembrane</keyword>
<protein>
    <submittedName>
        <fullName evidence="6">Xanthine/uracil/vitamin C permease</fullName>
    </submittedName>
</protein>
<dbReference type="STRING" id="555088.DealDRAFT_0238"/>
<dbReference type="OrthoDB" id="354989at2"/>
<dbReference type="InterPro" id="IPR006043">
    <property type="entry name" value="NCS2"/>
</dbReference>
<dbReference type="Proteomes" id="UP000006443">
    <property type="component" value="Unassembled WGS sequence"/>
</dbReference>
<evidence type="ECO:0000256" key="4">
    <source>
        <dbReference type="ARBA" id="ARBA00023136"/>
    </source>
</evidence>
<keyword evidence="7" id="KW-1185">Reference proteome</keyword>
<comment type="caution">
    <text evidence="6">The sequence shown here is derived from an EMBL/GenBank/DDBJ whole genome shotgun (WGS) entry which is preliminary data.</text>
</comment>
<proteinExistence type="predicted"/>
<keyword evidence="3 5" id="KW-1133">Transmembrane helix</keyword>
<feature type="transmembrane region" description="Helical" evidence="5">
    <location>
        <begin position="169"/>
        <end position="188"/>
    </location>
</feature>
<dbReference type="EMBL" id="ACJM01000001">
    <property type="protein sequence ID" value="EEG78964.1"/>
    <property type="molecule type" value="Genomic_DNA"/>
</dbReference>
<feature type="transmembrane region" description="Helical" evidence="5">
    <location>
        <begin position="208"/>
        <end position="225"/>
    </location>
</feature>
<dbReference type="eggNOG" id="COG0659">
    <property type="taxonomic scope" value="Bacteria"/>
</dbReference>
<dbReference type="RefSeq" id="WP_008514063.1">
    <property type="nucleotide sequence ID" value="NZ_ACJM01000001.1"/>
</dbReference>
<evidence type="ECO:0000256" key="5">
    <source>
        <dbReference type="SAM" id="Phobius"/>
    </source>
</evidence>
<evidence type="ECO:0000256" key="1">
    <source>
        <dbReference type="ARBA" id="ARBA00004141"/>
    </source>
</evidence>
<reference evidence="6 7" key="1">
    <citation type="submission" date="2009-02" db="EMBL/GenBank/DDBJ databases">
        <title>Sequencing of the draft genome and assembly of Dethiobacter alkaliphilus AHT 1.</title>
        <authorList>
            <consortium name="US DOE Joint Genome Institute (JGI-PGF)"/>
            <person name="Lucas S."/>
            <person name="Copeland A."/>
            <person name="Lapidus A."/>
            <person name="Glavina del Rio T."/>
            <person name="Dalin E."/>
            <person name="Tice H."/>
            <person name="Bruce D."/>
            <person name="Goodwin L."/>
            <person name="Pitluck S."/>
            <person name="Larimer F."/>
            <person name="Land M.L."/>
            <person name="Hauser L."/>
            <person name="Muyzer G."/>
        </authorList>
    </citation>
    <scope>NUCLEOTIDE SEQUENCE [LARGE SCALE GENOMIC DNA]</scope>
    <source>
        <strain evidence="6 7">AHT 1</strain>
    </source>
</reference>
<dbReference type="GO" id="GO:0015205">
    <property type="term" value="F:nucleobase transmembrane transporter activity"/>
    <property type="evidence" value="ECO:0007669"/>
    <property type="project" value="UniProtKB-ARBA"/>
</dbReference>
<evidence type="ECO:0000256" key="2">
    <source>
        <dbReference type="ARBA" id="ARBA00022692"/>
    </source>
</evidence>
<sequence>MINRPDGAEQPFLQAGIFKIRVPGIHYQWSWPEFFQAMIMFVTSLGMIPLLTAHLGLPYEIALTYVFICGIGFMLPTFLGDPLVPGWITPAIPVVVLFLGNFEPGPEAIRALFALQFIVAFIFMFLGLTKLGGKLVELVPVSMKAGILIGAGIAAIMGEFEVGGNVGRLAATPYSIIAGTGVALYLIFSESFKEWRKSNKFAKALANYGMVPALVVAMFIGWMVSEYPLPDIQMGITNMAFSEYFNYLPFAVGFPGLDIFLFAVPTAIIAYIIAFGDIIVGHTLIRRADDFRQDEKIDLDINRTHIITSIRNFMHAFLAPYPGLAGPIWTAVTAVVAERYKFGRKAMDSIYSGAGTFWIAGFIALFILPLVSIFQPVLPIALSLTLMITGFLCIMVGTEIIESQAQRGVAGLMAVVLAVYGAGWGLLAGIALYFLIEKKYSAQEVEVTETQVEKNLNTQVQVSSSQSLGE</sequence>
<gene>
    <name evidence="6" type="ORF">DealDRAFT_0238</name>
</gene>
<feature type="transmembrane region" description="Helical" evidence="5">
    <location>
        <begin position="135"/>
        <end position="157"/>
    </location>
</feature>
<keyword evidence="4 5" id="KW-0472">Membrane</keyword>
<dbReference type="Pfam" id="PF00860">
    <property type="entry name" value="Xan_ur_permease"/>
    <property type="match status" value="1"/>
</dbReference>